<keyword evidence="2" id="KW-0812">Transmembrane</keyword>
<dbReference type="PANTHER" id="PTHR30520">
    <property type="entry name" value="FORMATE TRANSPORTER-RELATED"/>
    <property type="match status" value="1"/>
</dbReference>
<dbReference type="Proteomes" id="UP000093501">
    <property type="component" value="Unassembled WGS sequence"/>
</dbReference>
<dbReference type="InterPro" id="IPR000292">
    <property type="entry name" value="For/NO2_transpt"/>
</dbReference>
<keyword evidence="4" id="KW-0472">Membrane</keyword>
<evidence type="ECO:0000313" key="5">
    <source>
        <dbReference type="EMBL" id="OCL31676.1"/>
    </source>
</evidence>
<accession>A0A1C0AHZ2</accession>
<dbReference type="Gene3D" id="1.20.1080.10">
    <property type="entry name" value="Glycerol uptake facilitator protein"/>
    <property type="match status" value="1"/>
</dbReference>
<dbReference type="EMBL" id="MBQD01000025">
    <property type="protein sequence ID" value="OCL31676.1"/>
    <property type="molecule type" value="Genomic_DNA"/>
</dbReference>
<protein>
    <submittedName>
        <fullName evidence="5">Formate transporter</fullName>
    </submittedName>
</protein>
<evidence type="ECO:0000313" key="6">
    <source>
        <dbReference type="Proteomes" id="UP000093501"/>
    </source>
</evidence>
<evidence type="ECO:0000256" key="1">
    <source>
        <dbReference type="ARBA" id="ARBA00004141"/>
    </source>
</evidence>
<dbReference type="Pfam" id="PF01226">
    <property type="entry name" value="Form_Nir_trans"/>
    <property type="match status" value="1"/>
</dbReference>
<dbReference type="PANTHER" id="PTHR30520:SF8">
    <property type="entry name" value="NITRITE TRANSPORTER NIRC"/>
    <property type="match status" value="1"/>
</dbReference>
<dbReference type="GO" id="GO:0005886">
    <property type="term" value="C:plasma membrane"/>
    <property type="evidence" value="ECO:0007669"/>
    <property type="project" value="TreeGrafter"/>
</dbReference>
<dbReference type="AlphaFoldDB" id="A0A1C0AHZ2"/>
<name>A0A1C0AHZ2_9ACTN</name>
<organism evidence="5 6">
    <name type="scientific">Tessaracoccus lapidicaptus</name>
    <dbReference type="NCBI Taxonomy" id="1427523"/>
    <lineage>
        <taxon>Bacteria</taxon>
        <taxon>Bacillati</taxon>
        <taxon>Actinomycetota</taxon>
        <taxon>Actinomycetes</taxon>
        <taxon>Propionibacteriales</taxon>
        <taxon>Propionibacteriaceae</taxon>
        <taxon>Tessaracoccus</taxon>
    </lineage>
</organism>
<dbReference type="InterPro" id="IPR023271">
    <property type="entry name" value="Aquaporin-like"/>
</dbReference>
<evidence type="ECO:0000256" key="3">
    <source>
        <dbReference type="ARBA" id="ARBA00022989"/>
    </source>
</evidence>
<dbReference type="RefSeq" id="WP_068752453.1">
    <property type="nucleotide sequence ID" value="NZ_LR214441.1"/>
</dbReference>
<proteinExistence type="predicted"/>
<keyword evidence="6" id="KW-1185">Reference proteome</keyword>
<gene>
    <name evidence="5" type="ORF">BCR15_08585</name>
</gene>
<evidence type="ECO:0000256" key="2">
    <source>
        <dbReference type="ARBA" id="ARBA00022692"/>
    </source>
</evidence>
<keyword evidence="3" id="KW-1133">Transmembrane helix</keyword>
<evidence type="ECO:0000256" key="4">
    <source>
        <dbReference type="ARBA" id="ARBA00023136"/>
    </source>
</evidence>
<comment type="subcellular location">
    <subcellularLocation>
        <location evidence="1">Membrane</location>
        <topology evidence="1">Multi-pass membrane protein</topology>
    </subcellularLocation>
</comment>
<reference evidence="6" key="1">
    <citation type="submission" date="2016-07" db="EMBL/GenBank/DDBJ databases">
        <authorList>
            <person name="Florea S."/>
            <person name="Webb J.S."/>
            <person name="Jaromczyk J."/>
            <person name="Schardl C.L."/>
        </authorList>
    </citation>
    <scope>NUCLEOTIDE SEQUENCE [LARGE SCALE GENOMIC DNA]</scope>
    <source>
        <strain evidence="6">IPBSL-7</strain>
    </source>
</reference>
<sequence>MDPTRRRLFPGLFFIDAVLEAADTKAEMSRRITVQYLQRAAMAGILIGTFYLAYFAVSAVFAGIPALGDGGPGLGRAVGAFVFGWALVFIYFTKSELLTSNMMVTSIAFYHRRLRPMHGLLLLALCYLGNAIGGLLLGIMARYSTLTAGHVEEKMLAAVEVKLGYMATASGMGDLFVRAILCNLMINVAMLLVYNGFLKDSITMALAMVMSVFIFAFLGLEHSVANTILFTIVGFGPGIDVWPAVGNVAIALVGNFIGGGVLIGMYYAHVNDGRWLDGRRGAAQTPQELAGQVPPGA</sequence>
<comment type="caution">
    <text evidence="5">The sequence shown here is derived from an EMBL/GenBank/DDBJ whole genome shotgun (WGS) entry which is preliminary data.</text>
</comment>
<dbReference type="GO" id="GO:0015499">
    <property type="term" value="F:formate transmembrane transporter activity"/>
    <property type="evidence" value="ECO:0007669"/>
    <property type="project" value="TreeGrafter"/>
</dbReference>